<evidence type="ECO:0000256" key="4">
    <source>
        <dbReference type="ARBA" id="ARBA00023239"/>
    </source>
</evidence>
<evidence type="ECO:0000256" key="1">
    <source>
        <dbReference type="ARBA" id="ARBA00004418"/>
    </source>
</evidence>
<sequence length="739" mass="83302">MLLRISSRTVYQPFALIFLLIWAVASFAAESKHPHLIVTNADIEQMRLALADKGRFHSAFEKEKQRIDRLIKESINVPVPKDGGGGYTHEQHKQNYQAMYTAGMFYQLTQQQKYAEYVRNMLLDYAELYPTLDVHPKRKVKSQNPGKLFWQSLNEAMWLVYTIQAYDLVHDALSAEERQKIEQQLLRPVAIFLSEGQPSTFDKIHNHGTWATAGVGMAGYVLDEPEWVKKALYGLDKSGKAGFIKQLDELFSPQGYYNEGPYYQRFALLPFVTFARAVDRNDPDLKIFQYRDSVLLKAIDTTIQLSYNGLFYPINDAIKSKGIETIELVHGVAAAYAITKDPIYLDIAQQQNRIVLTADGMQVANALDEGSAKPYPFKSVAFGDGRDGDQGALVVMRAEQNGEQALLFKPASQGLGHGHFDKLTWQFYDKGNEIVSDYGAARFLNVEAKFGGRYLPENESFAKQTIAHNTVVVDETSHFDGDVDKGNQHWPRLITFNNNQFGTLAAGSIDSAYPDTRLDRTLALVNLSELKRTIVIDIFTVNGNAPHQFDLPLYYSGQIIDTNFPYQANTTSMHAVGKKNGYQHLWLTASGTPDSGLAKVTWLNENGRFYTVSNLVDGRETFLFAQTGANDPDFNLRNEKTIIRRVADSPRHTFFAVLEPHGEYNPSEEYTLNADSDVSSIQYSKEGSLNLVEVEIAEHRYLIALDTAKTPTSDGFYYNGQSFAMQKGLTVHLLNRQQE</sequence>
<evidence type="ECO:0000256" key="3">
    <source>
        <dbReference type="ARBA" id="ARBA00022764"/>
    </source>
</evidence>
<dbReference type="Gene3D" id="1.50.10.100">
    <property type="entry name" value="Chondroitin AC/alginate lyase"/>
    <property type="match status" value="1"/>
</dbReference>
<evidence type="ECO:0000313" key="7">
    <source>
        <dbReference type="EMBL" id="NMH60278.1"/>
    </source>
</evidence>
<dbReference type="PANTHER" id="PTHR39210">
    <property type="entry name" value="HEPARIN-SULFATE LYASE"/>
    <property type="match status" value="1"/>
</dbReference>
<feature type="domain" description="Alginate lyase" evidence="5">
    <location>
        <begin position="75"/>
        <end position="304"/>
    </location>
</feature>
<dbReference type="EMBL" id="JAATNW010000005">
    <property type="protein sequence ID" value="NMH60278.1"/>
    <property type="molecule type" value="Genomic_DNA"/>
</dbReference>
<name>A0ABX1R3C5_9ALTE</name>
<keyword evidence="8" id="KW-1185">Reference proteome</keyword>
<organism evidence="7 8">
    <name type="scientific">Alteromonas ponticola</name>
    <dbReference type="NCBI Taxonomy" id="2720613"/>
    <lineage>
        <taxon>Bacteria</taxon>
        <taxon>Pseudomonadati</taxon>
        <taxon>Pseudomonadota</taxon>
        <taxon>Gammaproteobacteria</taxon>
        <taxon>Alteromonadales</taxon>
        <taxon>Alteromonadaceae</taxon>
        <taxon>Alteromonas/Salinimonas group</taxon>
        <taxon>Alteromonas</taxon>
    </lineage>
</organism>
<dbReference type="InterPro" id="IPR008929">
    <property type="entry name" value="Chondroitin_lyas"/>
</dbReference>
<keyword evidence="2" id="KW-0732">Signal</keyword>
<dbReference type="Proteomes" id="UP000709336">
    <property type="component" value="Unassembled WGS sequence"/>
</dbReference>
<feature type="domain" description="Heparinase II/III-like C-terminal" evidence="6">
    <location>
        <begin position="385"/>
        <end position="646"/>
    </location>
</feature>
<proteinExistence type="predicted"/>
<evidence type="ECO:0000259" key="5">
    <source>
        <dbReference type="Pfam" id="PF05426"/>
    </source>
</evidence>
<evidence type="ECO:0000313" key="8">
    <source>
        <dbReference type="Proteomes" id="UP000709336"/>
    </source>
</evidence>
<dbReference type="Pfam" id="PF05426">
    <property type="entry name" value="Alginate_lyase"/>
    <property type="match status" value="1"/>
</dbReference>
<reference evidence="7 8" key="1">
    <citation type="submission" date="2020-03" db="EMBL/GenBank/DDBJ databases">
        <title>Alteromonas ponticola sp. nov., isolated from seawater.</title>
        <authorList>
            <person name="Yoon J.-H."/>
            <person name="Kim Y.-O."/>
        </authorList>
    </citation>
    <scope>NUCLEOTIDE SEQUENCE [LARGE SCALE GENOMIC DNA]</scope>
    <source>
        <strain evidence="7 8">MYP5</strain>
    </source>
</reference>
<dbReference type="Pfam" id="PF07940">
    <property type="entry name" value="Hepar_II_III_C"/>
    <property type="match status" value="1"/>
</dbReference>
<keyword evidence="4 7" id="KW-0456">Lyase</keyword>
<accession>A0ABX1R3C5</accession>
<dbReference type="Gene3D" id="2.70.98.70">
    <property type="match status" value="1"/>
</dbReference>
<dbReference type="InterPro" id="IPR012480">
    <property type="entry name" value="Hepar_II_III_C"/>
</dbReference>
<protein>
    <submittedName>
        <fullName evidence="7">Alginate lyase family protein</fullName>
    </submittedName>
</protein>
<gene>
    <name evidence="7" type="ORF">HCJ96_09635</name>
</gene>
<keyword evidence="3" id="KW-0574">Periplasm</keyword>
<dbReference type="PANTHER" id="PTHR39210:SF1">
    <property type="entry name" value="HEPARIN-SULFATE LYASE"/>
    <property type="match status" value="1"/>
</dbReference>
<dbReference type="InterPro" id="IPR008397">
    <property type="entry name" value="Alginate_lyase_dom"/>
</dbReference>
<evidence type="ECO:0000256" key="2">
    <source>
        <dbReference type="ARBA" id="ARBA00022729"/>
    </source>
</evidence>
<comment type="subcellular location">
    <subcellularLocation>
        <location evidence="1">Periplasm</location>
    </subcellularLocation>
</comment>
<comment type="caution">
    <text evidence="7">The sequence shown here is derived from an EMBL/GenBank/DDBJ whole genome shotgun (WGS) entry which is preliminary data.</text>
</comment>
<dbReference type="GO" id="GO:0016829">
    <property type="term" value="F:lyase activity"/>
    <property type="evidence" value="ECO:0007669"/>
    <property type="project" value="UniProtKB-KW"/>
</dbReference>
<dbReference type="RefSeq" id="WP_169210846.1">
    <property type="nucleotide sequence ID" value="NZ_JAATNW010000005.1"/>
</dbReference>
<evidence type="ECO:0000259" key="6">
    <source>
        <dbReference type="Pfam" id="PF07940"/>
    </source>
</evidence>
<dbReference type="SUPFAM" id="SSF48230">
    <property type="entry name" value="Chondroitin AC/alginate lyase"/>
    <property type="match status" value="1"/>
</dbReference>